<evidence type="ECO:0000313" key="3">
    <source>
        <dbReference type="EMBL" id="MDQ1151943.1"/>
    </source>
</evidence>
<dbReference type="InterPro" id="IPR013094">
    <property type="entry name" value="AB_hydrolase_3"/>
</dbReference>
<evidence type="ECO:0000259" key="2">
    <source>
        <dbReference type="Pfam" id="PF07859"/>
    </source>
</evidence>
<evidence type="ECO:0000256" key="1">
    <source>
        <dbReference type="ARBA" id="ARBA00022801"/>
    </source>
</evidence>
<feature type="domain" description="Alpha/beta hydrolase fold-3" evidence="2">
    <location>
        <begin position="106"/>
        <end position="308"/>
    </location>
</feature>
<protein>
    <submittedName>
        <fullName evidence="3">Acetyl esterase</fullName>
        <ecNumber evidence="3">3.1.1.-</ecNumber>
    </submittedName>
</protein>
<dbReference type="PANTHER" id="PTHR48081">
    <property type="entry name" value="AB HYDROLASE SUPERFAMILY PROTEIN C4A8.06C"/>
    <property type="match status" value="1"/>
</dbReference>
<keyword evidence="1 3" id="KW-0378">Hydrolase</keyword>
<sequence length="334" mass="37135">MRKILLSIIILGTISCKTTSTIKKETTMQLTPKIKEILSHLETIQVFQGKNPLDISRKSYDAMAQQLSGAKEAVFSIEEFNIPSKNHQIPVRLYRPKGKTSNSSAIIYIHGGWFISGGYETHDAIARKLSNETEAVLLFVDYRLAPENPFPAGLNDCKDATAWLINNAKNLGIDVQKIGVIGDSAGGALATALSLEFGSQLKFQVLIYPASDNSLGTASWENYKNGPILTRAWGLQAWNWYLKSKEDKTNPLAVPVLIKDFKETPETLVILAQHDPLRDEGEKLAQNMKNSEVSVEKSLYKDMVHGFMHMGILLPETQLATKEIAEFITKSLEK</sequence>
<dbReference type="GO" id="GO:0016787">
    <property type="term" value="F:hydrolase activity"/>
    <property type="evidence" value="ECO:0007669"/>
    <property type="project" value="UniProtKB-KW"/>
</dbReference>
<dbReference type="SUPFAM" id="SSF53474">
    <property type="entry name" value="alpha/beta-Hydrolases"/>
    <property type="match status" value="1"/>
</dbReference>
<evidence type="ECO:0000313" key="4">
    <source>
        <dbReference type="Proteomes" id="UP001244640"/>
    </source>
</evidence>
<proteinExistence type="predicted"/>
<dbReference type="Pfam" id="PF07859">
    <property type="entry name" value="Abhydrolase_3"/>
    <property type="match status" value="1"/>
</dbReference>
<name>A0ABU0UAQ4_9SPHI</name>
<dbReference type="InterPro" id="IPR029058">
    <property type="entry name" value="AB_hydrolase_fold"/>
</dbReference>
<organism evidence="3 4">
    <name type="scientific">Sphingobacterium zeae</name>
    <dbReference type="NCBI Taxonomy" id="1776859"/>
    <lineage>
        <taxon>Bacteria</taxon>
        <taxon>Pseudomonadati</taxon>
        <taxon>Bacteroidota</taxon>
        <taxon>Sphingobacteriia</taxon>
        <taxon>Sphingobacteriales</taxon>
        <taxon>Sphingobacteriaceae</taxon>
        <taxon>Sphingobacterium</taxon>
    </lineage>
</organism>
<reference evidence="3 4" key="1">
    <citation type="submission" date="2023-07" db="EMBL/GenBank/DDBJ databases">
        <title>Functional and genomic diversity of the sorghum phyllosphere microbiome.</title>
        <authorList>
            <person name="Shade A."/>
        </authorList>
    </citation>
    <scope>NUCLEOTIDE SEQUENCE [LARGE SCALE GENOMIC DNA]</scope>
    <source>
        <strain evidence="3 4">SORGH_AS_0892</strain>
    </source>
</reference>
<accession>A0ABU0UAQ4</accession>
<dbReference type="EC" id="3.1.1.-" evidence="3"/>
<dbReference type="PROSITE" id="PS51257">
    <property type="entry name" value="PROKAR_LIPOPROTEIN"/>
    <property type="match status" value="1"/>
</dbReference>
<keyword evidence="4" id="KW-1185">Reference proteome</keyword>
<dbReference type="Gene3D" id="3.40.50.1820">
    <property type="entry name" value="alpha/beta hydrolase"/>
    <property type="match status" value="1"/>
</dbReference>
<comment type="caution">
    <text evidence="3">The sequence shown here is derived from an EMBL/GenBank/DDBJ whole genome shotgun (WGS) entry which is preliminary data.</text>
</comment>
<gene>
    <name evidence="3" type="ORF">QE382_003927</name>
</gene>
<dbReference type="PANTHER" id="PTHR48081:SF8">
    <property type="entry name" value="ALPHA_BETA HYDROLASE FOLD-3 DOMAIN-CONTAINING PROTEIN-RELATED"/>
    <property type="match status" value="1"/>
</dbReference>
<dbReference type="RefSeq" id="WP_209576421.1">
    <property type="nucleotide sequence ID" value="NZ_JAUTBA010000001.1"/>
</dbReference>
<dbReference type="EMBL" id="JAUTBA010000001">
    <property type="protein sequence ID" value="MDQ1151943.1"/>
    <property type="molecule type" value="Genomic_DNA"/>
</dbReference>
<dbReference type="Proteomes" id="UP001244640">
    <property type="component" value="Unassembled WGS sequence"/>
</dbReference>
<dbReference type="InterPro" id="IPR050300">
    <property type="entry name" value="GDXG_lipolytic_enzyme"/>
</dbReference>